<dbReference type="NCBIfam" id="NF011529">
    <property type="entry name" value="PRK14968.1-3"/>
    <property type="match status" value="1"/>
</dbReference>
<dbReference type="OrthoDB" id="27149at2157"/>
<evidence type="ECO:0000259" key="5">
    <source>
        <dbReference type="Pfam" id="PF05175"/>
    </source>
</evidence>
<dbReference type="AlphaFoldDB" id="Q6L2I2"/>
<dbReference type="InterPro" id="IPR004557">
    <property type="entry name" value="PrmC-related"/>
</dbReference>
<evidence type="ECO:0000313" key="8">
    <source>
        <dbReference type="Proteomes" id="UP000000438"/>
    </source>
</evidence>
<accession>A0A8G2FY17</accession>
<dbReference type="GeneID" id="2845334"/>
<dbReference type="InterPro" id="IPR029063">
    <property type="entry name" value="SAM-dependent_MTases_sf"/>
</dbReference>
<dbReference type="Pfam" id="PF05175">
    <property type="entry name" value="MTS"/>
    <property type="match status" value="1"/>
</dbReference>
<evidence type="ECO:0000313" key="9">
    <source>
        <dbReference type="Proteomes" id="UP000192315"/>
    </source>
</evidence>
<dbReference type="GO" id="GO:0003676">
    <property type="term" value="F:nucleic acid binding"/>
    <property type="evidence" value="ECO:0007669"/>
    <property type="project" value="InterPro"/>
</dbReference>
<dbReference type="PATRIC" id="fig|263820.9.peg.253"/>
<dbReference type="GO" id="GO:0008757">
    <property type="term" value="F:S-adenosylmethionine-dependent methyltransferase activity"/>
    <property type="evidence" value="ECO:0007669"/>
    <property type="project" value="TreeGrafter"/>
</dbReference>
<reference evidence="7 9" key="3">
    <citation type="submission" date="2017-04" db="EMBL/GenBank/DDBJ databases">
        <authorList>
            <person name="Varghese N."/>
            <person name="Submissions S."/>
        </authorList>
    </citation>
    <scope>NUCLEOTIDE SEQUENCE [LARGE SCALE GENOMIC DNA]</scope>
    <source>
        <strain evidence="7 9">DSM 9789</strain>
    </source>
</reference>
<dbReference type="SUPFAM" id="SSF53335">
    <property type="entry name" value="S-adenosyl-L-methionine-dependent methyltransferases"/>
    <property type="match status" value="1"/>
</dbReference>
<keyword evidence="3 6" id="KW-0808">Transferase</keyword>
<dbReference type="GO" id="GO:0008276">
    <property type="term" value="F:protein methyltransferase activity"/>
    <property type="evidence" value="ECO:0007669"/>
    <property type="project" value="TreeGrafter"/>
</dbReference>
<dbReference type="NCBIfam" id="TIGR00537">
    <property type="entry name" value="hemK_rel_arch"/>
    <property type="match status" value="1"/>
</dbReference>
<dbReference type="STRING" id="263820.PTO0235"/>
<evidence type="ECO:0000256" key="3">
    <source>
        <dbReference type="ARBA" id="ARBA00022679"/>
    </source>
</evidence>
<evidence type="ECO:0000256" key="1">
    <source>
        <dbReference type="ARBA" id="ARBA00006149"/>
    </source>
</evidence>
<keyword evidence="4" id="KW-0949">S-adenosyl-L-methionine</keyword>
<dbReference type="Proteomes" id="UP000192315">
    <property type="component" value="Unassembled WGS sequence"/>
</dbReference>
<dbReference type="InterPro" id="IPR002052">
    <property type="entry name" value="DNA_methylase_N6_adenine_CS"/>
</dbReference>
<reference evidence="6 8" key="1">
    <citation type="journal article" date="2004" name="Proc. Natl. Acad. Sci. U.S.A.">
        <title>Genome sequence of Picrophilus torridus and its implications for life around pH 0.</title>
        <authorList>
            <person name="Futterer O."/>
            <person name="Angelov A."/>
            <person name="Liesegang H."/>
            <person name="Gottschalk G."/>
            <person name="Schleper C."/>
            <person name="Schepers B."/>
            <person name="Dock C."/>
            <person name="Antranikian G."/>
            <person name="Liebl W."/>
        </authorList>
    </citation>
    <scope>NUCLEOTIDE SEQUENCE [LARGE SCALE GENOMIC DNA]</scope>
    <source>
        <strain evidence="8">ATCC 700027 / DSM 9790 / JCM 10055 / NBRC 100828</strain>
        <strain evidence="6">DSM 9790</strain>
    </source>
</reference>
<sequence>MDIKYNDDVYRPAEDTYLMMDNIKCGKKVLEIGAGTGIISVNLALNNHDVTATDIDDKAIDLIKENARINHVNIKIIKSDLFDNIYDKYDTIIFNPPYLPVENEDIKWSGGSDGFNVTSRFLKDAYMHLNDNGSIYIILSDLTDINKLKNDFKNYEFIEIKRCTFDFESIILYMLRVRTCPQ</sequence>
<accession>Q6L2I2</accession>
<dbReference type="InterPro" id="IPR007848">
    <property type="entry name" value="Small_mtfrase_dom"/>
</dbReference>
<dbReference type="PaxDb" id="263820-PTO0235"/>
<dbReference type="PRINTS" id="PR00507">
    <property type="entry name" value="N12N6MTFRASE"/>
</dbReference>
<dbReference type="HOGENOM" id="CLU_018398_6_2_2"/>
<evidence type="ECO:0000256" key="2">
    <source>
        <dbReference type="ARBA" id="ARBA00022603"/>
    </source>
</evidence>
<dbReference type="eggNOG" id="arCOG00109">
    <property type="taxonomic scope" value="Archaea"/>
</dbReference>
<reference evidence="6" key="2">
    <citation type="submission" date="2004-02" db="EMBL/GenBank/DDBJ databases">
        <authorList>
            <person name="Fuetterer O."/>
            <person name="Angelov A."/>
            <person name="Liesegang H."/>
            <person name="Gottschalk G."/>
            <person name="Schleper C."/>
            <person name="Schepers B."/>
            <person name="Dock C."/>
            <person name="Antranikian G."/>
            <person name="Liebl W."/>
        </authorList>
    </citation>
    <scope>NUCLEOTIDE SEQUENCE</scope>
    <source>
        <strain evidence="6">DSM 9790</strain>
    </source>
</reference>
<organism evidence="6 8">
    <name type="scientific">Picrophilus torridus (strain ATCC 700027 / DSM 9790 / JCM 10055 / NBRC 100828 / KAW 2/3)</name>
    <dbReference type="NCBI Taxonomy" id="1122961"/>
    <lineage>
        <taxon>Archaea</taxon>
        <taxon>Methanobacteriati</taxon>
        <taxon>Thermoplasmatota</taxon>
        <taxon>Thermoplasmata</taxon>
        <taxon>Thermoplasmatales</taxon>
        <taxon>Picrophilaceae</taxon>
        <taxon>Picrophilus</taxon>
    </lineage>
</organism>
<dbReference type="KEGG" id="pto:PTO0235"/>
<gene>
    <name evidence="6" type="ordered locus">PTO0235</name>
    <name evidence="7" type="ORF">SAMN02745355_1533</name>
</gene>
<proteinExistence type="inferred from homology"/>
<dbReference type="PROSITE" id="PS00092">
    <property type="entry name" value="N6_MTASE"/>
    <property type="match status" value="1"/>
</dbReference>
<dbReference type="RefSeq" id="WP_011177036.1">
    <property type="nucleotide sequence ID" value="NC_005877.1"/>
</dbReference>
<protein>
    <submittedName>
        <fullName evidence="6 7">Methyltransferase</fullName>
        <ecNumber evidence="6">2.1.1.-</ecNumber>
    </submittedName>
</protein>
<comment type="similarity">
    <text evidence="1">Belongs to the eukaryotic/archaeal PrmC-related family.</text>
</comment>
<dbReference type="GO" id="GO:0032259">
    <property type="term" value="P:methylation"/>
    <property type="evidence" value="ECO:0007669"/>
    <property type="project" value="UniProtKB-KW"/>
</dbReference>
<dbReference type="InterPro" id="IPR052190">
    <property type="entry name" value="Euk-Arch_PrmC-MTase"/>
</dbReference>
<evidence type="ECO:0000313" key="7">
    <source>
        <dbReference type="EMBL" id="SMD31580.1"/>
    </source>
</evidence>
<dbReference type="InParanoid" id="Q6L2I2"/>
<keyword evidence="2 6" id="KW-0489">Methyltransferase</keyword>
<dbReference type="EC" id="2.1.1.-" evidence="6"/>
<feature type="domain" description="Methyltransferase small" evidence="5">
    <location>
        <begin position="18"/>
        <end position="159"/>
    </location>
</feature>
<dbReference type="FunCoup" id="Q6L2I2">
    <property type="interactions" value="66"/>
</dbReference>
<dbReference type="EMBL" id="AE017261">
    <property type="protein sequence ID" value="AAT42820.1"/>
    <property type="molecule type" value="Genomic_DNA"/>
</dbReference>
<dbReference type="Proteomes" id="UP000000438">
    <property type="component" value="Chromosome"/>
</dbReference>
<dbReference type="GO" id="GO:0035657">
    <property type="term" value="C:eRF1 methyltransferase complex"/>
    <property type="evidence" value="ECO:0007669"/>
    <property type="project" value="TreeGrafter"/>
</dbReference>
<dbReference type="Gene3D" id="3.40.50.150">
    <property type="entry name" value="Vaccinia Virus protein VP39"/>
    <property type="match status" value="1"/>
</dbReference>
<name>Q6L2I2_PICTO</name>
<evidence type="ECO:0000256" key="4">
    <source>
        <dbReference type="ARBA" id="ARBA00022691"/>
    </source>
</evidence>
<dbReference type="PANTHER" id="PTHR45875:SF1">
    <property type="entry name" value="METHYLTRANSFERASE N6AMT1"/>
    <property type="match status" value="1"/>
</dbReference>
<dbReference type="CDD" id="cd02440">
    <property type="entry name" value="AdoMet_MTases"/>
    <property type="match status" value="1"/>
</dbReference>
<dbReference type="EMBL" id="FWYE01000005">
    <property type="protein sequence ID" value="SMD31580.1"/>
    <property type="molecule type" value="Genomic_DNA"/>
</dbReference>
<evidence type="ECO:0000313" key="6">
    <source>
        <dbReference type="EMBL" id="AAT42820.1"/>
    </source>
</evidence>
<keyword evidence="9" id="KW-1185">Reference proteome</keyword>
<dbReference type="PANTHER" id="PTHR45875">
    <property type="entry name" value="METHYLTRANSFERASE N6AMT1"/>
    <property type="match status" value="1"/>
</dbReference>